<comment type="caution">
    <text evidence="1">The sequence shown here is derived from an EMBL/GenBank/DDBJ whole genome shotgun (WGS) entry which is preliminary data.</text>
</comment>
<organism evidence="1 2">
    <name type="scientific">Meganyctiphanes norvegica</name>
    <name type="common">Northern krill</name>
    <name type="synonym">Thysanopoda norvegica</name>
    <dbReference type="NCBI Taxonomy" id="48144"/>
    <lineage>
        <taxon>Eukaryota</taxon>
        <taxon>Metazoa</taxon>
        <taxon>Ecdysozoa</taxon>
        <taxon>Arthropoda</taxon>
        <taxon>Crustacea</taxon>
        <taxon>Multicrustacea</taxon>
        <taxon>Malacostraca</taxon>
        <taxon>Eumalacostraca</taxon>
        <taxon>Eucarida</taxon>
        <taxon>Euphausiacea</taxon>
        <taxon>Euphausiidae</taxon>
        <taxon>Meganyctiphanes</taxon>
    </lineage>
</organism>
<evidence type="ECO:0000313" key="2">
    <source>
        <dbReference type="Proteomes" id="UP001497623"/>
    </source>
</evidence>
<evidence type="ECO:0000313" key="1">
    <source>
        <dbReference type="EMBL" id="CAL4058986.1"/>
    </source>
</evidence>
<proteinExistence type="predicted"/>
<dbReference type="AlphaFoldDB" id="A0AAV2PL39"/>
<accession>A0AAV2PL39</accession>
<sequence>MASSPNSAIEDLINPSVNNIIWDEDPAYPVNPKQENLLQNLAQILQTRLNEILYVEQEVCNTKKGMEHGESKRAVTAIKSSKNNAFCQFAFTEYFDYTLNETVNEIQCKMIKSKSGLTGAKPKDGRTVHAEARLIPELCEINSSIKFAGTKIALIYTHLFPCTDPRKNECSCFDKIKEFAENKGEGYAVIVMYSKPWPVKKGQTEQKCNTERKAKMKEVGLPKNIAFVRVDLKIDEQECQKLDGHSEVKDKKGKNVFVKNRFVNVTNVELTYPESSSRKRVRALEAATKLLKIS</sequence>
<dbReference type="EMBL" id="CAXKWB010000074">
    <property type="protein sequence ID" value="CAL4058986.1"/>
    <property type="molecule type" value="Genomic_DNA"/>
</dbReference>
<protein>
    <recommendedName>
        <fullName evidence="3">APOBEC-like N-terminal domain-containing protein</fullName>
    </recommendedName>
</protein>
<keyword evidence="2" id="KW-1185">Reference proteome</keyword>
<evidence type="ECO:0008006" key="3">
    <source>
        <dbReference type="Google" id="ProtNLM"/>
    </source>
</evidence>
<name>A0AAV2PL39_MEGNR</name>
<gene>
    <name evidence="1" type="ORF">MNOR_LOCUS345</name>
</gene>
<reference evidence="1 2" key="1">
    <citation type="submission" date="2024-05" db="EMBL/GenBank/DDBJ databases">
        <authorList>
            <person name="Wallberg A."/>
        </authorList>
    </citation>
    <scope>NUCLEOTIDE SEQUENCE [LARGE SCALE GENOMIC DNA]</scope>
</reference>
<dbReference type="Proteomes" id="UP001497623">
    <property type="component" value="Unassembled WGS sequence"/>
</dbReference>